<dbReference type="EMBL" id="JBHSOF010000024">
    <property type="protein sequence ID" value="MFC5665143.1"/>
    <property type="molecule type" value="Genomic_DNA"/>
</dbReference>
<evidence type="ECO:0000259" key="1">
    <source>
        <dbReference type="Pfam" id="PF01370"/>
    </source>
</evidence>
<keyword evidence="3" id="KW-1185">Reference proteome</keyword>
<reference evidence="3" key="1">
    <citation type="journal article" date="2019" name="Int. J. Syst. Evol. Microbiol.">
        <title>The Global Catalogue of Microorganisms (GCM) 10K type strain sequencing project: providing services to taxonomists for standard genome sequencing and annotation.</title>
        <authorList>
            <consortium name="The Broad Institute Genomics Platform"/>
            <consortium name="The Broad Institute Genome Sequencing Center for Infectious Disease"/>
            <person name="Wu L."/>
            <person name="Ma J."/>
        </authorList>
    </citation>
    <scope>NUCLEOTIDE SEQUENCE [LARGE SCALE GENOMIC DNA]</scope>
    <source>
        <strain evidence="3">CGMCC 4.1437</strain>
    </source>
</reference>
<organism evidence="2 3">
    <name type="scientific">Kitasatospora misakiensis</name>
    <dbReference type="NCBI Taxonomy" id="67330"/>
    <lineage>
        <taxon>Bacteria</taxon>
        <taxon>Bacillati</taxon>
        <taxon>Actinomycetota</taxon>
        <taxon>Actinomycetes</taxon>
        <taxon>Kitasatosporales</taxon>
        <taxon>Streptomycetaceae</taxon>
        <taxon>Kitasatospora</taxon>
    </lineage>
</organism>
<dbReference type="Pfam" id="PF01370">
    <property type="entry name" value="Epimerase"/>
    <property type="match status" value="1"/>
</dbReference>
<dbReference type="InterPro" id="IPR001509">
    <property type="entry name" value="Epimerase_deHydtase"/>
</dbReference>
<evidence type="ECO:0000313" key="2">
    <source>
        <dbReference type="EMBL" id="MFC5665143.1"/>
    </source>
</evidence>
<feature type="domain" description="NAD-dependent epimerase/dehydratase" evidence="1">
    <location>
        <begin position="5"/>
        <end position="222"/>
    </location>
</feature>
<comment type="caution">
    <text evidence="2">The sequence shown here is derived from an EMBL/GenBank/DDBJ whole genome shotgun (WGS) entry which is preliminary data.</text>
</comment>
<dbReference type="InterPro" id="IPR051783">
    <property type="entry name" value="NAD(P)-dependent_oxidoreduct"/>
</dbReference>
<dbReference type="InterPro" id="IPR036291">
    <property type="entry name" value="NAD(P)-bd_dom_sf"/>
</dbReference>
<proteinExistence type="predicted"/>
<dbReference type="RefSeq" id="WP_380226830.1">
    <property type="nucleotide sequence ID" value="NZ_JBHSOF010000024.1"/>
</dbReference>
<sequence length="294" mass="30701">MTTFLVTGATGQVGRRFVPRLAQWAGPGAVRVLVREEARAAEATARGLRAVVGDLREPADRAAALKGVDVVVHVAAALRGVSDEEAFAVNRDATIALGRDAAEAGVRRFVHTSTNLVYGRGSSRPAVEGDPLDPDPAWGAYPASKAAAETGLRALGDRLPLVAVRPAFVYGEGDPHLADSLGWAGRWASHQRLPIVHHADVARALWAAAVTPGVAGRSYNVADDAPVTAWDLHELNGAPRPAAWTAAPGAAPSADPAGAANPWEGQVSTAAIRRELGWRPLYPSVWTARDAGAL</sequence>
<dbReference type="PANTHER" id="PTHR48079">
    <property type="entry name" value="PROTEIN YEEZ"/>
    <property type="match status" value="1"/>
</dbReference>
<dbReference type="Proteomes" id="UP001595975">
    <property type="component" value="Unassembled WGS sequence"/>
</dbReference>
<dbReference type="SUPFAM" id="SSF51735">
    <property type="entry name" value="NAD(P)-binding Rossmann-fold domains"/>
    <property type="match status" value="1"/>
</dbReference>
<gene>
    <name evidence="2" type="ORF">ACFP3U_19420</name>
</gene>
<name>A0ABW0X3M2_9ACTN</name>
<accession>A0ABW0X3M2</accession>
<dbReference type="Gene3D" id="3.40.50.720">
    <property type="entry name" value="NAD(P)-binding Rossmann-like Domain"/>
    <property type="match status" value="1"/>
</dbReference>
<evidence type="ECO:0000313" key="3">
    <source>
        <dbReference type="Proteomes" id="UP001595975"/>
    </source>
</evidence>
<protein>
    <submittedName>
        <fullName evidence="2">NAD-dependent epimerase/dehydratase family protein</fullName>
    </submittedName>
</protein>
<dbReference type="PANTHER" id="PTHR48079:SF6">
    <property type="entry name" value="NAD(P)-BINDING DOMAIN-CONTAINING PROTEIN-RELATED"/>
    <property type="match status" value="1"/>
</dbReference>
<dbReference type="CDD" id="cd08946">
    <property type="entry name" value="SDR_e"/>
    <property type="match status" value="1"/>
</dbReference>